<evidence type="ECO:0000259" key="1">
    <source>
        <dbReference type="Pfam" id="PF14416"/>
    </source>
</evidence>
<dbReference type="EMBL" id="CP126657">
    <property type="protein sequence ID" value="WJZ96259.1"/>
    <property type="molecule type" value="Genomic_DNA"/>
</dbReference>
<dbReference type="Proteomes" id="UP001227230">
    <property type="component" value="Chromosome 10"/>
</dbReference>
<sequence length="197" mass="22106">MLVNHLLSPKRVAVFNGFRGDICLKVVDEMKGLMVENGEVELRKVLHFGSLNNGNEYHRQSRCVLCIMITAKSLTSDSSMRLLLLCILVINNISSERLESSIQEPISHITENDLVDPRINGSEVVIEESTCPIIDHETLVKMVDNGGVVSMLENFDLYVGIWIKDEEYPIYSPNSCPSVDKAFSCQGKGRLDSKYLK</sequence>
<dbReference type="InterPro" id="IPR025846">
    <property type="entry name" value="TBL_N"/>
</dbReference>
<evidence type="ECO:0000313" key="3">
    <source>
        <dbReference type="Proteomes" id="UP001227230"/>
    </source>
</evidence>
<reference evidence="2 3" key="1">
    <citation type="journal article" date="2023" name="Hortic Res">
        <title>The complete reference genome for grapevine (Vitis vinifera L.) genetics and breeding.</title>
        <authorList>
            <person name="Shi X."/>
            <person name="Cao S."/>
            <person name="Wang X."/>
            <person name="Huang S."/>
            <person name="Wang Y."/>
            <person name="Liu Z."/>
            <person name="Liu W."/>
            <person name="Leng X."/>
            <person name="Peng Y."/>
            <person name="Wang N."/>
            <person name="Wang Y."/>
            <person name="Ma Z."/>
            <person name="Xu X."/>
            <person name="Zhang F."/>
            <person name="Xue H."/>
            <person name="Zhong H."/>
            <person name="Wang Y."/>
            <person name="Zhang K."/>
            <person name="Velt A."/>
            <person name="Avia K."/>
            <person name="Holtgrawe D."/>
            <person name="Grimplet J."/>
            <person name="Matus J.T."/>
            <person name="Ware D."/>
            <person name="Wu X."/>
            <person name="Wang H."/>
            <person name="Liu C."/>
            <person name="Fang Y."/>
            <person name="Rustenholz C."/>
            <person name="Cheng Z."/>
            <person name="Xiao H."/>
            <person name="Zhou Y."/>
        </authorList>
    </citation>
    <scope>NUCLEOTIDE SEQUENCE [LARGE SCALE GENOMIC DNA]</scope>
    <source>
        <strain evidence="3">cv. Pinot noir / PN40024</strain>
        <tissue evidence="2">Leaf</tissue>
    </source>
</reference>
<proteinExistence type="predicted"/>
<evidence type="ECO:0000313" key="2">
    <source>
        <dbReference type="EMBL" id="WJZ96259.1"/>
    </source>
</evidence>
<feature type="domain" description="Trichome birefringence-like N-terminal" evidence="1">
    <location>
        <begin position="156"/>
        <end position="197"/>
    </location>
</feature>
<dbReference type="Pfam" id="PF14416">
    <property type="entry name" value="PMR5N"/>
    <property type="match status" value="1"/>
</dbReference>
<keyword evidence="3" id="KW-1185">Reference proteome</keyword>
<organism evidence="2 3">
    <name type="scientific">Vitis vinifera</name>
    <name type="common">Grape</name>
    <dbReference type="NCBI Taxonomy" id="29760"/>
    <lineage>
        <taxon>Eukaryota</taxon>
        <taxon>Viridiplantae</taxon>
        <taxon>Streptophyta</taxon>
        <taxon>Embryophyta</taxon>
        <taxon>Tracheophyta</taxon>
        <taxon>Spermatophyta</taxon>
        <taxon>Magnoliopsida</taxon>
        <taxon>eudicotyledons</taxon>
        <taxon>Gunneridae</taxon>
        <taxon>Pentapetalae</taxon>
        <taxon>rosids</taxon>
        <taxon>Vitales</taxon>
        <taxon>Vitaceae</taxon>
        <taxon>Viteae</taxon>
        <taxon>Vitis</taxon>
    </lineage>
</organism>
<gene>
    <name evidence="2" type="ORF">VitviT2T_014961</name>
</gene>
<name>A0ABY9CLA3_VITVI</name>
<accession>A0ABY9CLA3</accession>
<protein>
    <recommendedName>
        <fullName evidence="1">Trichome birefringence-like N-terminal domain-containing protein</fullName>
    </recommendedName>
</protein>